<reference evidence="15" key="2">
    <citation type="submission" date="2025-09" db="UniProtKB">
        <authorList>
            <consortium name="Ensembl"/>
        </authorList>
    </citation>
    <scope>IDENTIFICATION</scope>
</reference>
<feature type="transmembrane region" description="Helical" evidence="12">
    <location>
        <begin position="69"/>
        <end position="88"/>
    </location>
</feature>
<evidence type="ECO:0000256" key="11">
    <source>
        <dbReference type="ARBA" id="ARBA00023284"/>
    </source>
</evidence>
<accession>A0A8C9NLV2</accession>
<evidence type="ECO:0000256" key="8">
    <source>
        <dbReference type="ARBA" id="ARBA00023002"/>
    </source>
</evidence>
<protein>
    <recommendedName>
        <fullName evidence="3">vitamin-K-epoxide reductase (warfarin-sensitive)</fullName>
        <ecNumber evidence="3">1.17.4.4</ecNumber>
    </recommendedName>
</protein>
<gene>
    <name evidence="15" type="primary">VKORC1</name>
</gene>
<keyword evidence="8" id="KW-0560">Oxidoreductase</keyword>
<feature type="chain" id="PRO_5034483437" description="vitamin-K-epoxide reductase (warfarin-sensitive)" evidence="13">
    <location>
        <begin position="21"/>
        <end position="166"/>
    </location>
</feature>
<sequence length="166" mass="17204">MAAALRAVLCVAGAALSVYALHVEHHAAKDPSYRAACDLGPSVSCTRVFSSRWGRGLGLVEPVLGRESVLNVPNSAVGVIFYLLQGLLGTRRGRLAAVTLLGTSVASALASLWLAGVLLFGLRDLCLVCVSTYGVNLALLGLNLRRVGEAPGPLVGEGEHLGEFLG</sequence>
<proteinExistence type="inferred from homology"/>
<dbReference type="GO" id="GO:0047057">
    <property type="term" value="F:vitamin-K-epoxide reductase (warfarin-sensitive) activity"/>
    <property type="evidence" value="ECO:0007669"/>
    <property type="project" value="UniProtKB-EC"/>
</dbReference>
<dbReference type="CDD" id="cd12917">
    <property type="entry name" value="VKOR_euk"/>
    <property type="match status" value="1"/>
</dbReference>
<evidence type="ECO:0000256" key="12">
    <source>
        <dbReference type="SAM" id="Phobius"/>
    </source>
</evidence>
<dbReference type="GO" id="GO:0005789">
    <property type="term" value="C:endoplasmic reticulum membrane"/>
    <property type="evidence" value="ECO:0007669"/>
    <property type="project" value="UniProtKB-SubCell"/>
</dbReference>
<keyword evidence="13" id="KW-0732">Signal</keyword>
<dbReference type="Gene3D" id="1.20.1440.130">
    <property type="entry name" value="VKOR domain"/>
    <property type="match status" value="1"/>
</dbReference>
<feature type="domain" description="Vitamin K epoxide reductase" evidence="14">
    <location>
        <begin position="1"/>
        <end position="147"/>
    </location>
</feature>
<dbReference type="Pfam" id="PF07884">
    <property type="entry name" value="VKOR"/>
    <property type="match status" value="1"/>
</dbReference>
<feature type="transmembrane region" description="Helical" evidence="12">
    <location>
        <begin position="95"/>
        <end position="114"/>
    </location>
</feature>
<dbReference type="GeneTree" id="ENSGT00940000157421"/>
<evidence type="ECO:0000256" key="2">
    <source>
        <dbReference type="ARBA" id="ARBA00006214"/>
    </source>
</evidence>
<dbReference type="AlphaFoldDB" id="A0A8C9NLV2"/>
<dbReference type="Ensembl" id="ENSSCAT00000024450.1">
    <property type="protein sequence ID" value="ENSSCAP00000021943.1"/>
    <property type="gene ID" value="ENSSCAG00000015768.1"/>
</dbReference>
<evidence type="ECO:0000256" key="7">
    <source>
        <dbReference type="ARBA" id="ARBA00022989"/>
    </source>
</evidence>
<organism evidence="15 16">
    <name type="scientific">Serinus canaria</name>
    <name type="common">Island canary</name>
    <name type="synonym">Fringilla canaria</name>
    <dbReference type="NCBI Taxonomy" id="9135"/>
    <lineage>
        <taxon>Eukaryota</taxon>
        <taxon>Metazoa</taxon>
        <taxon>Chordata</taxon>
        <taxon>Craniata</taxon>
        <taxon>Vertebrata</taxon>
        <taxon>Euteleostomi</taxon>
        <taxon>Archelosauria</taxon>
        <taxon>Archosauria</taxon>
        <taxon>Dinosauria</taxon>
        <taxon>Saurischia</taxon>
        <taxon>Theropoda</taxon>
        <taxon>Coelurosauria</taxon>
        <taxon>Aves</taxon>
        <taxon>Neognathae</taxon>
        <taxon>Neoaves</taxon>
        <taxon>Telluraves</taxon>
        <taxon>Australaves</taxon>
        <taxon>Passeriformes</taxon>
        <taxon>Passeroidea</taxon>
        <taxon>Fringillidae</taxon>
        <taxon>Carduelinae</taxon>
        <taxon>Serinus</taxon>
    </lineage>
</organism>
<evidence type="ECO:0000259" key="14">
    <source>
        <dbReference type="SMART" id="SM00756"/>
    </source>
</evidence>
<keyword evidence="7 12" id="KW-1133">Transmembrane helix</keyword>
<keyword evidence="6" id="KW-0256">Endoplasmic reticulum</keyword>
<dbReference type="Proteomes" id="UP000694409">
    <property type="component" value="Unassembled WGS sequence"/>
</dbReference>
<dbReference type="GO" id="GO:0048038">
    <property type="term" value="F:quinone binding"/>
    <property type="evidence" value="ECO:0007669"/>
    <property type="project" value="UniProtKB-KW"/>
</dbReference>
<dbReference type="InterPro" id="IPR042406">
    <property type="entry name" value="VKORC1/VKORC1L1"/>
</dbReference>
<dbReference type="InterPro" id="IPR038354">
    <property type="entry name" value="VKOR_sf"/>
</dbReference>
<dbReference type="GO" id="GO:0007596">
    <property type="term" value="P:blood coagulation"/>
    <property type="evidence" value="ECO:0007669"/>
    <property type="project" value="Ensembl"/>
</dbReference>
<feature type="signal peptide" evidence="13">
    <location>
        <begin position="1"/>
        <end position="20"/>
    </location>
</feature>
<dbReference type="GO" id="GO:0006805">
    <property type="term" value="P:xenobiotic metabolic process"/>
    <property type="evidence" value="ECO:0007669"/>
    <property type="project" value="Ensembl"/>
</dbReference>
<evidence type="ECO:0000256" key="9">
    <source>
        <dbReference type="ARBA" id="ARBA00023136"/>
    </source>
</evidence>
<name>A0A8C9NLV2_SERCA</name>
<evidence type="ECO:0000256" key="13">
    <source>
        <dbReference type="SAM" id="SignalP"/>
    </source>
</evidence>
<dbReference type="EC" id="1.17.4.4" evidence="3"/>
<keyword evidence="11" id="KW-0676">Redox-active center</keyword>
<evidence type="ECO:0000256" key="1">
    <source>
        <dbReference type="ARBA" id="ARBA00004477"/>
    </source>
</evidence>
<keyword evidence="4 12" id="KW-0812">Transmembrane</keyword>
<evidence type="ECO:0000256" key="4">
    <source>
        <dbReference type="ARBA" id="ARBA00022692"/>
    </source>
</evidence>
<reference evidence="15" key="1">
    <citation type="submission" date="2025-08" db="UniProtKB">
        <authorList>
            <consortium name="Ensembl"/>
        </authorList>
    </citation>
    <scope>IDENTIFICATION</scope>
</reference>
<dbReference type="SMART" id="SM00756">
    <property type="entry name" value="VKc"/>
    <property type="match status" value="1"/>
</dbReference>
<evidence type="ECO:0000256" key="6">
    <source>
        <dbReference type="ARBA" id="ARBA00022824"/>
    </source>
</evidence>
<dbReference type="GO" id="GO:0047058">
    <property type="term" value="F:vitamin-K-epoxide reductase (warfarin-insensitive) activity"/>
    <property type="evidence" value="ECO:0007669"/>
    <property type="project" value="Ensembl"/>
</dbReference>
<evidence type="ECO:0000256" key="10">
    <source>
        <dbReference type="ARBA" id="ARBA00023157"/>
    </source>
</evidence>
<evidence type="ECO:0000256" key="3">
    <source>
        <dbReference type="ARBA" id="ARBA00012278"/>
    </source>
</evidence>
<dbReference type="PANTHER" id="PTHR14519">
    <property type="entry name" value="VITAMIN K EPOXIDE REDUCTASE COMPLEX, SUBUNIT 1"/>
    <property type="match status" value="1"/>
</dbReference>
<keyword evidence="9 12" id="KW-0472">Membrane</keyword>
<dbReference type="PANTHER" id="PTHR14519:SF8">
    <property type="entry name" value="VITAMIN K EPOXIDE REDUCTASE COMPLEX SUBUNIT 1"/>
    <property type="match status" value="1"/>
</dbReference>
<evidence type="ECO:0000313" key="16">
    <source>
        <dbReference type="Proteomes" id="UP000694409"/>
    </source>
</evidence>
<dbReference type="GO" id="GO:0042373">
    <property type="term" value="P:vitamin K metabolic process"/>
    <property type="evidence" value="ECO:0007669"/>
    <property type="project" value="Ensembl"/>
</dbReference>
<comment type="subcellular location">
    <subcellularLocation>
        <location evidence="1">Endoplasmic reticulum membrane</location>
        <topology evidence="1">Multi-pass membrane protein</topology>
    </subcellularLocation>
</comment>
<keyword evidence="10" id="KW-1015">Disulfide bond</keyword>
<evidence type="ECO:0000256" key="5">
    <source>
        <dbReference type="ARBA" id="ARBA00022719"/>
    </source>
</evidence>
<keyword evidence="16" id="KW-1185">Reference proteome</keyword>
<keyword evidence="5" id="KW-0874">Quinone</keyword>
<dbReference type="InterPro" id="IPR012932">
    <property type="entry name" value="VKOR"/>
</dbReference>
<comment type="similarity">
    <text evidence="2">Belongs to the VKOR family.</text>
</comment>
<evidence type="ECO:0000313" key="15">
    <source>
        <dbReference type="Ensembl" id="ENSSCAP00000021943.1"/>
    </source>
</evidence>